<dbReference type="NCBIfam" id="TIGR02481">
    <property type="entry name" value="hemeryth_dom"/>
    <property type="match status" value="1"/>
</dbReference>
<evidence type="ECO:0000256" key="3">
    <source>
        <dbReference type="ARBA" id="ARBA00022723"/>
    </source>
</evidence>
<dbReference type="InterPro" id="IPR012312">
    <property type="entry name" value="Hemerythrin-like"/>
</dbReference>
<dbReference type="InterPro" id="IPR050669">
    <property type="entry name" value="Hemerythrin"/>
</dbReference>
<accession>A0A679JI16</accession>
<gene>
    <name evidence="6" type="ORF">VVAX_06440</name>
</gene>
<dbReference type="CDD" id="cd12107">
    <property type="entry name" value="Hemerythrin"/>
    <property type="match status" value="1"/>
</dbReference>
<feature type="domain" description="Hemerythrin-like" evidence="5">
    <location>
        <begin position="12"/>
        <end position="125"/>
    </location>
</feature>
<dbReference type="AlphaFoldDB" id="A0A679JI16"/>
<keyword evidence="4" id="KW-0408">Iron</keyword>
<evidence type="ECO:0000313" key="6">
    <source>
        <dbReference type="EMBL" id="CAA2110176.1"/>
    </source>
</evidence>
<dbReference type="GO" id="GO:0046872">
    <property type="term" value="F:metal ion binding"/>
    <property type="evidence" value="ECO:0007669"/>
    <property type="project" value="UniProtKB-KW"/>
</dbReference>
<dbReference type="SUPFAM" id="SSF47188">
    <property type="entry name" value="Hemerythrin-like"/>
    <property type="match status" value="1"/>
</dbReference>
<evidence type="ECO:0000256" key="2">
    <source>
        <dbReference type="ARBA" id="ARBA00022621"/>
    </source>
</evidence>
<evidence type="ECO:0000259" key="5">
    <source>
        <dbReference type="Pfam" id="PF01814"/>
    </source>
</evidence>
<dbReference type="InterPro" id="IPR016131">
    <property type="entry name" value="Haemerythrin_Fe_BS"/>
</dbReference>
<keyword evidence="3" id="KW-0479">Metal-binding</keyword>
<keyword evidence="2" id="KW-0561">Oxygen transport</keyword>
<dbReference type="RefSeq" id="WP_339094518.1">
    <property type="nucleotide sequence ID" value="NZ_LR743508.1"/>
</dbReference>
<dbReference type="EMBL" id="LR743508">
    <property type="protein sequence ID" value="CAA2110176.1"/>
    <property type="molecule type" value="Genomic_DNA"/>
</dbReference>
<dbReference type="PANTHER" id="PTHR37164">
    <property type="entry name" value="BACTERIOHEMERYTHRIN"/>
    <property type="match status" value="1"/>
</dbReference>
<dbReference type="NCBIfam" id="NF002007">
    <property type="entry name" value="PRK00808.1"/>
    <property type="match status" value="1"/>
</dbReference>
<reference evidence="6" key="1">
    <citation type="submission" date="2019-12" db="EMBL/GenBank/DDBJ databases">
        <authorList>
            <person name="Cremers G."/>
        </authorList>
    </citation>
    <scope>NUCLEOTIDE SEQUENCE</scope>
    <source>
        <strain evidence="6">Vvax</strain>
    </source>
</reference>
<name>A0A679JI16_VARPD</name>
<dbReference type="InterPro" id="IPR012827">
    <property type="entry name" value="Hemerythrin_metal-bd"/>
</dbReference>
<dbReference type="Pfam" id="PF01814">
    <property type="entry name" value="Hemerythrin"/>
    <property type="match status" value="1"/>
</dbReference>
<dbReference type="NCBIfam" id="NF033749">
    <property type="entry name" value="bact_hemeryth"/>
    <property type="match status" value="1"/>
</dbReference>
<evidence type="ECO:0000256" key="1">
    <source>
        <dbReference type="ARBA" id="ARBA00010587"/>
    </source>
</evidence>
<dbReference type="Gene3D" id="1.20.120.50">
    <property type="entry name" value="Hemerythrin-like"/>
    <property type="match status" value="1"/>
</dbReference>
<evidence type="ECO:0000256" key="4">
    <source>
        <dbReference type="ARBA" id="ARBA00023004"/>
    </source>
</evidence>
<proteinExistence type="inferred from homology"/>
<dbReference type="PROSITE" id="PS00550">
    <property type="entry name" value="HEMERYTHRINS"/>
    <property type="match status" value="1"/>
</dbReference>
<keyword evidence="2" id="KW-0813">Transport</keyword>
<protein>
    <submittedName>
        <fullName evidence="6">Bacteriohemerythrin</fullName>
    </submittedName>
</protein>
<organism evidence="6">
    <name type="scientific">Variovorax paradoxus</name>
    <dbReference type="NCBI Taxonomy" id="34073"/>
    <lineage>
        <taxon>Bacteria</taxon>
        <taxon>Pseudomonadati</taxon>
        <taxon>Pseudomonadota</taxon>
        <taxon>Betaproteobacteria</taxon>
        <taxon>Burkholderiales</taxon>
        <taxon>Comamonadaceae</taxon>
        <taxon>Variovorax</taxon>
    </lineage>
</organism>
<comment type="similarity">
    <text evidence="1">Belongs to the hemerythrin family.</text>
</comment>
<dbReference type="InterPro" id="IPR035938">
    <property type="entry name" value="Hemerythrin-like_sf"/>
</dbReference>
<dbReference type="GO" id="GO:0005344">
    <property type="term" value="F:oxygen carrier activity"/>
    <property type="evidence" value="ECO:0007669"/>
    <property type="project" value="UniProtKB-KW"/>
</dbReference>
<sequence>MAHLVWKTDLDTGIHEIDTQHRRIAQYINALDDVRLTNDRQAVGRIIEDTIDYTASHFAFEETMLEDAGYPFSVPHRKVHEIFVRRVVEFRARFERGEPVLADLHDMLSRWLFNHIRHEDGAYVATVKAHLQATDSSAERIVKAQVSRQMQQGHPGGQARQGWLRRLFGA</sequence>
<dbReference type="PANTHER" id="PTHR37164:SF1">
    <property type="entry name" value="BACTERIOHEMERYTHRIN"/>
    <property type="match status" value="1"/>
</dbReference>